<dbReference type="Pfam" id="PF01925">
    <property type="entry name" value="TauE"/>
    <property type="match status" value="1"/>
</dbReference>
<feature type="transmembrane region" description="Helical" evidence="6">
    <location>
        <begin position="29"/>
        <end position="49"/>
    </location>
</feature>
<comment type="similarity">
    <text evidence="2 6">Belongs to the 4-toluene sulfonate uptake permease (TSUP) (TC 2.A.102) family.</text>
</comment>
<keyword evidence="3 6" id="KW-0812">Transmembrane</keyword>
<comment type="caution">
    <text evidence="7">The sequence shown here is derived from an EMBL/GenBank/DDBJ whole genome shotgun (WGS) entry which is preliminary data.</text>
</comment>
<comment type="subcellular location">
    <subcellularLocation>
        <location evidence="6">Cell membrane</location>
        <topology evidence="6">Multi-pass membrane protein</topology>
    </subcellularLocation>
    <subcellularLocation>
        <location evidence="1">Membrane</location>
        <topology evidence="1">Multi-pass membrane protein</topology>
    </subcellularLocation>
</comment>
<dbReference type="AlphaFoldDB" id="A0A423PPA4"/>
<sequence length="271" mass="28179">MLAFSAAGLFVGLAVGVTGVGGGSLMTPLLILLFGFSPSAAVGTDLLYAAGTKGFGTWLHGRQQTVDWRVVGLMASGSLPAAVLTILWLHLVGLEPWVEELMTVTLCLAIITTAVLTLLRRHILRYLTRDGALEESGLPASMHRWREPVTVVGGVVLGVLVTLSSVGAGVLGTTLLLLLYPRLAAIRVVGTDIAHAVPLTLVAGIGHLSLGTTDLPVLAFLLLGSLPGIYLGTRLGSRLPDGLLRPIISVLLLVVAVSMLFDSVRTLTAAG</sequence>
<feature type="transmembrane region" description="Helical" evidence="6">
    <location>
        <begin position="215"/>
        <end position="231"/>
    </location>
</feature>
<dbReference type="InterPro" id="IPR051598">
    <property type="entry name" value="TSUP/Inactive_protease-like"/>
</dbReference>
<evidence type="ECO:0000313" key="8">
    <source>
        <dbReference type="Proteomes" id="UP000283993"/>
    </source>
</evidence>
<evidence type="ECO:0000256" key="2">
    <source>
        <dbReference type="ARBA" id="ARBA00009142"/>
    </source>
</evidence>
<evidence type="ECO:0000256" key="6">
    <source>
        <dbReference type="RuleBase" id="RU363041"/>
    </source>
</evidence>
<proteinExistence type="inferred from homology"/>
<dbReference type="EMBL" id="AYKH01000013">
    <property type="protein sequence ID" value="ROO27371.1"/>
    <property type="molecule type" value="Genomic_DNA"/>
</dbReference>
<evidence type="ECO:0000256" key="3">
    <source>
        <dbReference type="ARBA" id="ARBA00022692"/>
    </source>
</evidence>
<name>A0A423PPA4_9GAMM</name>
<dbReference type="InterPro" id="IPR002781">
    <property type="entry name" value="TM_pro_TauE-like"/>
</dbReference>
<dbReference type="RefSeq" id="WP_123631083.1">
    <property type="nucleotide sequence ID" value="NZ_AYKH01000013.1"/>
</dbReference>
<keyword evidence="5 6" id="KW-0472">Membrane</keyword>
<accession>A0A423PPA4</accession>
<evidence type="ECO:0000256" key="5">
    <source>
        <dbReference type="ARBA" id="ARBA00023136"/>
    </source>
</evidence>
<dbReference type="GO" id="GO:0005886">
    <property type="term" value="C:plasma membrane"/>
    <property type="evidence" value="ECO:0007669"/>
    <property type="project" value="UniProtKB-SubCell"/>
</dbReference>
<dbReference type="Proteomes" id="UP000283993">
    <property type="component" value="Unassembled WGS sequence"/>
</dbReference>
<feature type="transmembrane region" description="Helical" evidence="6">
    <location>
        <begin position="243"/>
        <end position="261"/>
    </location>
</feature>
<keyword evidence="8" id="KW-1185">Reference proteome</keyword>
<feature type="transmembrane region" description="Helical" evidence="6">
    <location>
        <begin position="70"/>
        <end position="89"/>
    </location>
</feature>
<evidence type="ECO:0000313" key="7">
    <source>
        <dbReference type="EMBL" id="ROO27371.1"/>
    </source>
</evidence>
<keyword evidence="6" id="KW-1003">Cell membrane</keyword>
<dbReference type="PANTHER" id="PTHR43701:SF2">
    <property type="entry name" value="MEMBRANE TRANSPORTER PROTEIN YJNA-RELATED"/>
    <property type="match status" value="1"/>
</dbReference>
<keyword evidence="4 6" id="KW-1133">Transmembrane helix</keyword>
<organism evidence="7 8">
    <name type="scientific">Salinisphaera orenii MK-B5</name>
    <dbReference type="NCBI Taxonomy" id="856730"/>
    <lineage>
        <taxon>Bacteria</taxon>
        <taxon>Pseudomonadati</taxon>
        <taxon>Pseudomonadota</taxon>
        <taxon>Gammaproteobacteria</taxon>
        <taxon>Salinisphaerales</taxon>
        <taxon>Salinisphaeraceae</taxon>
        <taxon>Salinisphaera</taxon>
    </lineage>
</organism>
<gene>
    <name evidence="7" type="ORF">SAOR_08465</name>
</gene>
<evidence type="ECO:0000256" key="1">
    <source>
        <dbReference type="ARBA" id="ARBA00004141"/>
    </source>
</evidence>
<reference evidence="7 8" key="1">
    <citation type="submission" date="2013-10" db="EMBL/GenBank/DDBJ databases">
        <title>Salinisphaera orenii MK-B5 Genome Sequencing.</title>
        <authorList>
            <person name="Lai Q."/>
            <person name="Li C."/>
            <person name="Shao Z."/>
        </authorList>
    </citation>
    <scope>NUCLEOTIDE SEQUENCE [LARGE SCALE GENOMIC DNA]</scope>
    <source>
        <strain evidence="7 8">MK-B5</strain>
    </source>
</reference>
<protein>
    <recommendedName>
        <fullName evidence="6">Probable membrane transporter protein</fullName>
    </recommendedName>
</protein>
<evidence type="ECO:0000256" key="4">
    <source>
        <dbReference type="ARBA" id="ARBA00022989"/>
    </source>
</evidence>
<feature type="transmembrane region" description="Helical" evidence="6">
    <location>
        <begin position="101"/>
        <end position="119"/>
    </location>
</feature>
<feature type="transmembrane region" description="Helical" evidence="6">
    <location>
        <begin position="151"/>
        <end position="180"/>
    </location>
</feature>
<dbReference type="PANTHER" id="PTHR43701">
    <property type="entry name" value="MEMBRANE TRANSPORTER PROTEIN MJ0441-RELATED"/>
    <property type="match status" value="1"/>
</dbReference>